<accession>C5B553</accession>
<dbReference type="RefSeq" id="WP_012754025.1">
    <property type="nucleotide sequence ID" value="NC_012811.1"/>
</dbReference>
<reference evidence="1 2" key="1">
    <citation type="journal article" date="2009" name="PLoS ONE">
        <title>Methylobacterium genome sequences: a reference blueprint to investigate microbial metabolism of C1 compounds from natural and industrial sources.</title>
        <authorList>
            <person name="Vuilleumier S."/>
            <person name="Chistoserdova L."/>
            <person name="Lee M.-C."/>
            <person name="Bringel F."/>
            <person name="Lajus A."/>
            <person name="Zhou Y."/>
            <person name="Gourion B."/>
            <person name="Barbe V."/>
            <person name="Chang J."/>
            <person name="Cruveiller S."/>
            <person name="Dossat C."/>
            <person name="Gillett W."/>
            <person name="Gruffaz C."/>
            <person name="Haugen E."/>
            <person name="Hourcade E."/>
            <person name="Levy R."/>
            <person name="Mangenot S."/>
            <person name="Muller E."/>
            <person name="Nadalig T."/>
            <person name="Pagni M."/>
            <person name="Penny C."/>
            <person name="Peyraud R."/>
            <person name="Robinson D.G."/>
            <person name="Roche D."/>
            <person name="Rouy Z."/>
            <person name="Saenampechek C."/>
            <person name="Salvignol G."/>
            <person name="Vallenet D."/>
            <person name="Wu Z."/>
            <person name="Marx C.J."/>
            <person name="Vorholt J.A."/>
            <person name="Olson M.V."/>
            <person name="Kaul R."/>
            <person name="Weissenbach J."/>
            <person name="Medigue C."/>
            <person name="Lidstrom M.E."/>
        </authorList>
    </citation>
    <scope>NUCLEOTIDE SEQUENCE [LARGE SCALE GENOMIC DNA]</scope>
    <source>
        <strain evidence="2">ATCC 14718 / DSM 1338 / JCM 2805 / NCIMB 9133 / AM1</strain>
    </source>
</reference>
<gene>
    <name evidence="1" type="ordered locus">MexAM1_META2p0741</name>
</gene>
<name>C5B553_METEA</name>
<protein>
    <submittedName>
        <fullName evidence="1">Uncharacterized protein</fullName>
    </submittedName>
</protein>
<evidence type="ECO:0000313" key="1">
    <source>
        <dbReference type="EMBL" id="ACS43585.1"/>
    </source>
</evidence>
<dbReference type="HOGENOM" id="CLU_810883_0_0_5"/>
<organism evidence="1 2">
    <name type="scientific">Methylorubrum extorquens (strain ATCC 14718 / DSM 1338 / JCM 2805 / NCIMB 9133 / AM1)</name>
    <name type="common">Methylobacterium extorquens</name>
    <dbReference type="NCBI Taxonomy" id="272630"/>
    <lineage>
        <taxon>Bacteria</taxon>
        <taxon>Pseudomonadati</taxon>
        <taxon>Pseudomonadota</taxon>
        <taxon>Alphaproteobacteria</taxon>
        <taxon>Hyphomicrobiales</taxon>
        <taxon>Methylobacteriaceae</taxon>
        <taxon>Methylorubrum</taxon>
    </lineage>
</organism>
<geneLocation type="plasmid" evidence="1 2">
    <name>megaplasmid</name>
</geneLocation>
<keyword evidence="2" id="KW-1185">Reference proteome</keyword>
<keyword evidence="1" id="KW-0614">Plasmid</keyword>
<evidence type="ECO:0000313" key="2">
    <source>
        <dbReference type="Proteomes" id="UP000009081"/>
    </source>
</evidence>
<dbReference type="AlphaFoldDB" id="C5B553"/>
<dbReference type="Proteomes" id="UP000009081">
    <property type="component" value="Plasmid megaplasmid"/>
</dbReference>
<sequence length="342" mass="37191">MTRPGTAADLPLVSKEIKATFDVVVLRTGEAQRITLRATVGVPYDEDGAARTDGIFDAEDFDGRTTLEYLRLGDGLYMRRAGLDCWQAPFEGLARELDVLHGASENRYLMPLTRRHGITGAKVGKWTTDAKGKVGDPHLAQIYDLSAVPARLEELRAVVAGKVLLTSQGLAFRQPYPSWVVSGEGDAVALTRPTRSAERPVQAFGLDRLDVALEMARRLGGDPQILGGVVYAPEDHGPDRSARNVTLHLADEMRQIFGPAVADLPDLDVLRWHDCANAEAILDASGGDGMGRVLSAARSLARGYARDPGFKSLRWWWGAHAEVRSGLELGEGRAPLPDRPRP</sequence>
<dbReference type="KEGG" id="mea:Mex_2p0741"/>
<dbReference type="EMBL" id="CP001511">
    <property type="protein sequence ID" value="ACS43585.1"/>
    <property type="molecule type" value="Genomic_DNA"/>
</dbReference>
<proteinExistence type="predicted"/>